<proteinExistence type="inferred from homology"/>
<dbReference type="Pfam" id="PF11924">
    <property type="entry name" value="IAT_beta"/>
    <property type="match status" value="1"/>
</dbReference>
<dbReference type="InterPro" id="IPR051715">
    <property type="entry name" value="Intimin-Invasin_domain"/>
</dbReference>
<sequence>MVPRVRLFVLLLMSGAVAAETDISVPVIPEYASDSQNTRVSSLPDLASDAVEKEEKESKGQSIKEKSADYITNSATQGFENLTPEALESQARSYLQNQITSSAQSFLEGAMSPYGKVRTSLSVGEGGDLEGSSLDYFVPWYDNESTLFFSQVSAQRKEERTIGNLGFGMRQNVGDWLLGGNVFYDYDFTRGHRRLGLGSEAWTDFVKFSGNYYHPLSDWKDSEDFDFYEERPARGWDIRAESWLPFYPQIGGKLIYEQYYGDEVALFGTDNLQKNPHAVTVGLNYTPVPLVTVGTDYKAGTGDSNDFNVNATVTYQFGTPLAAQLDPENVKIQHSLMGSRTDFVDRNNFIILEYREKDPLDVTLWLKADATNEHPECVIQDTPEAGIGLEKCKWTVNALINHHYKIVSASWQAKNNAERTLVMPVVKANTLTEGNNNRWNLVLPAWVNAETEAQRISLNTWKVRMTLEDEKGNKQNSGIVEITVQQNRKIELIVDNIADADRTDHSHEASAQADGKDGVVMDLLITDSFGDTTDRNGNELVDEAMTPELYDSNDKKVMLSQTPCTTETPCVFIASRDKEAGTVTLSSTQPGTFRWKAKEDAYGDSNYVDVSFLGEDAGALNPLIYQVKSKKPINLIGKEEQHPAVNNTYRFLLWRDKNQDGVFQMSEQLTEEEMAQYDYQWEFSGQSTNGHTGAQTNTANQDLVLPATNREAAQKFSAHEEDGVQGYGLRVVYSKK</sequence>
<dbReference type="PRINTS" id="PR01369">
    <property type="entry name" value="INTIMIN"/>
</dbReference>
<protein>
    <submittedName>
        <fullName evidence="5">Intimin-like inverse autotransporter SinH</fullName>
    </submittedName>
</protein>
<dbReference type="GeneID" id="86975269"/>
<keyword evidence="3" id="KW-0732">Signal</keyword>
<dbReference type="NCBIfam" id="NF033423">
    <property type="entry name" value="inverse_SinH"/>
    <property type="match status" value="1"/>
</dbReference>
<name>A0ABD5H441_9ENTR</name>
<comment type="caution">
    <text evidence="5">The sequence shown here is derived from an EMBL/GenBank/DDBJ whole genome shotgun (WGS) entry which is preliminary data.</text>
</comment>
<dbReference type="Proteomes" id="UP001269984">
    <property type="component" value="Unassembled WGS sequence"/>
</dbReference>
<comment type="similarity">
    <text evidence="1">Belongs to the intimin/invasin family.</text>
</comment>
<organism evidence="5 6">
    <name type="scientific">Citrobacter portucalensis</name>
    <dbReference type="NCBI Taxonomy" id="1639133"/>
    <lineage>
        <taxon>Bacteria</taxon>
        <taxon>Pseudomonadati</taxon>
        <taxon>Pseudomonadota</taxon>
        <taxon>Gammaproteobacteria</taxon>
        <taxon>Enterobacterales</taxon>
        <taxon>Enterobacteriaceae</taxon>
        <taxon>Citrobacter</taxon>
        <taxon>Citrobacter freundii complex</taxon>
    </lineage>
</organism>
<reference evidence="5 6" key="1">
    <citation type="submission" date="2023-10" db="EMBL/GenBank/DDBJ databases">
        <title>Fecal carriage and genetic characteristics of carbapenem-resistant Enterobacterales among healthy adults from four provinces of China.</title>
        <authorList>
            <person name="Li Y."/>
            <person name="Zhang R."/>
        </authorList>
    </citation>
    <scope>NUCLEOTIDE SEQUENCE [LARGE SCALE GENOMIC DNA]</scope>
    <source>
        <strain evidence="5 6">HN-71</strain>
    </source>
</reference>
<dbReference type="PANTHER" id="PTHR39576">
    <property type="entry name" value="ATTACHING AND EFFACING PROTEIN HOMOLOG-RELATED-RELATED"/>
    <property type="match status" value="1"/>
</dbReference>
<dbReference type="PANTHER" id="PTHR39576:SF2">
    <property type="entry name" value="ATTACHING AND EFFACING PROTEIN HOMOLOG-RELATED"/>
    <property type="match status" value="1"/>
</dbReference>
<dbReference type="Gene3D" id="2.40.160.160">
    <property type="entry name" value="Inverse autotransporter, beta-domain"/>
    <property type="match status" value="1"/>
</dbReference>
<dbReference type="AlphaFoldDB" id="A0ABD5H441"/>
<feature type="domain" description="Inverse autotransporter beta-domain" evidence="4">
    <location>
        <begin position="74"/>
        <end position="348"/>
    </location>
</feature>
<evidence type="ECO:0000256" key="2">
    <source>
        <dbReference type="SAM" id="MobiDB-lite"/>
    </source>
</evidence>
<evidence type="ECO:0000313" key="5">
    <source>
        <dbReference type="EMBL" id="MDW2636170.1"/>
    </source>
</evidence>
<accession>A0ABD5H441</accession>
<evidence type="ECO:0000256" key="3">
    <source>
        <dbReference type="SAM" id="SignalP"/>
    </source>
</evidence>
<feature type="signal peptide" evidence="3">
    <location>
        <begin position="1"/>
        <end position="18"/>
    </location>
</feature>
<evidence type="ECO:0000259" key="4">
    <source>
        <dbReference type="Pfam" id="PF11924"/>
    </source>
</evidence>
<dbReference type="RefSeq" id="WP_048225007.1">
    <property type="nucleotide sequence ID" value="NZ_CADCYR010000006.1"/>
</dbReference>
<evidence type="ECO:0000256" key="1">
    <source>
        <dbReference type="ARBA" id="ARBA00010116"/>
    </source>
</evidence>
<evidence type="ECO:0000313" key="6">
    <source>
        <dbReference type="Proteomes" id="UP001269984"/>
    </source>
</evidence>
<dbReference type="EMBL" id="JAWPAZ010000008">
    <property type="protein sequence ID" value="MDW2636170.1"/>
    <property type="molecule type" value="Genomic_DNA"/>
</dbReference>
<feature type="chain" id="PRO_5044889280" evidence="3">
    <location>
        <begin position="19"/>
        <end position="736"/>
    </location>
</feature>
<dbReference type="FunFam" id="2.40.160.160:FF:000001">
    <property type="entry name" value="Intimin-like inverse autotransporter SinH"/>
    <property type="match status" value="1"/>
</dbReference>
<dbReference type="InterPro" id="IPR003535">
    <property type="entry name" value="Intimin/invasin_bac"/>
</dbReference>
<feature type="compositionally biased region" description="Basic and acidic residues" evidence="2">
    <location>
        <begin position="50"/>
        <end position="67"/>
    </location>
</feature>
<gene>
    <name evidence="5" type="primary">sinH</name>
    <name evidence="5" type="ORF">RYZ90_20195</name>
</gene>
<dbReference type="InterPro" id="IPR024519">
    <property type="entry name" value="IAT_beta"/>
</dbReference>
<dbReference type="InterPro" id="IPR038177">
    <property type="entry name" value="IAT_beta_sf"/>
</dbReference>
<feature type="region of interest" description="Disordered" evidence="2">
    <location>
        <begin position="34"/>
        <end position="67"/>
    </location>
</feature>